<dbReference type="Pfam" id="PF10989">
    <property type="entry name" value="DUF2808"/>
    <property type="match status" value="1"/>
</dbReference>
<evidence type="ECO:0000313" key="2">
    <source>
        <dbReference type="Proteomes" id="UP000001422"/>
    </source>
</evidence>
<dbReference type="HOGENOM" id="CLU_1481292_0_0_3"/>
<gene>
    <name evidence="1" type="ordered locus">SYNW1179</name>
</gene>
<reference evidence="1 2" key="1">
    <citation type="journal article" date="2003" name="Nature">
        <title>The genome of a motile marine Synechococcus.</title>
        <authorList>
            <person name="Palenik B."/>
            <person name="Brahamsha B."/>
            <person name="Larimer F."/>
            <person name="Land M."/>
            <person name="Hauser L."/>
            <person name="Chain P."/>
            <person name="Lamerdin J."/>
            <person name="Regala W."/>
            <person name="Allen E.A."/>
            <person name="McCarren J."/>
            <person name="Paulsen I."/>
            <person name="Dufresne A."/>
            <person name="Partensky F."/>
            <person name="Webb E."/>
            <person name="Waterbury J."/>
        </authorList>
    </citation>
    <scope>NUCLEOTIDE SEQUENCE [LARGE SCALE GENOMIC DNA]</scope>
    <source>
        <strain evidence="1 2">WH8102</strain>
    </source>
</reference>
<dbReference type="Proteomes" id="UP000001422">
    <property type="component" value="Chromosome"/>
</dbReference>
<protein>
    <recommendedName>
        <fullName evidence="3">DUF2808 domain-containing protein</fullName>
    </recommendedName>
</protein>
<sequence length="185" mass="20721">MLLALNDRTNHHVTWFTSWLLSGLVLLMNSGPALAQTFFRRPPTKVSIHNPSSTEGQRNRTTISVRVPEDAGAELERLVLSQLTSLDQWTWGPKNPEVYLGEYSLRRRGEPGLGEATMSQTDDELSIRFDPAIQPGQQANVVFRGFNPDADIYQWATELIPAGSEPIASDGPTLRVSIFRNDNFR</sequence>
<dbReference type="EMBL" id="BX569692">
    <property type="protein sequence ID" value="CAE07694.1"/>
    <property type="molecule type" value="Genomic_DNA"/>
</dbReference>
<dbReference type="InterPro" id="IPR021256">
    <property type="entry name" value="DUF2808"/>
</dbReference>
<evidence type="ECO:0008006" key="3">
    <source>
        <dbReference type="Google" id="ProtNLM"/>
    </source>
</evidence>
<dbReference type="AlphaFoldDB" id="Q7U707"/>
<evidence type="ECO:0000313" key="1">
    <source>
        <dbReference type="EMBL" id="CAE07694.1"/>
    </source>
</evidence>
<dbReference type="KEGG" id="syw:SYNW1179"/>
<organism evidence="1 2">
    <name type="scientific">Parasynechococcus marenigrum (strain WH8102)</name>
    <dbReference type="NCBI Taxonomy" id="84588"/>
    <lineage>
        <taxon>Bacteria</taxon>
        <taxon>Bacillati</taxon>
        <taxon>Cyanobacteriota</taxon>
        <taxon>Cyanophyceae</taxon>
        <taxon>Synechococcales</taxon>
        <taxon>Prochlorococcaceae</taxon>
        <taxon>Parasynechococcus</taxon>
        <taxon>Parasynechococcus marenigrum</taxon>
    </lineage>
</organism>
<keyword evidence="2" id="KW-1185">Reference proteome</keyword>
<accession>Q7U707</accession>
<name>Q7U707_PARMW</name>
<dbReference type="eggNOG" id="ENOG5030SFK">
    <property type="taxonomic scope" value="Bacteria"/>
</dbReference>
<proteinExistence type="predicted"/>